<name>A0A2N6T3M8_9CORY</name>
<evidence type="ECO:0000256" key="2">
    <source>
        <dbReference type="ARBA" id="ARBA00012438"/>
    </source>
</evidence>
<dbReference type="GO" id="GO:0016020">
    <property type="term" value="C:membrane"/>
    <property type="evidence" value="ECO:0007669"/>
    <property type="project" value="InterPro"/>
</dbReference>
<dbReference type="PANTHER" id="PTHR24421">
    <property type="entry name" value="NITRATE/NITRITE SENSOR PROTEIN NARX-RELATED"/>
    <property type="match status" value="1"/>
</dbReference>
<dbReference type="PANTHER" id="PTHR24421:SF10">
    <property type="entry name" value="NITRATE_NITRITE SENSOR PROTEIN NARQ"/>
    <property type="match status" value="1"/>
</dbReference>
<sequence>MKSGELVVTSLAAGLALVYTVPLFTGHVATQDWVQVLLSWCFVGALSRWQRNPVVSSALMVGLNVAWSVLWVAAPTNIGYTVWVVLVPLAVYTGRRHVQDIHGGKRGGGSHRGMWRATLLTAVAAAWCFISPFMWTWGEDFILFYRRPADAALTLLFHWAVIAVAYLLAASGAAEEEAEKHRSRMREQRLVAAREEERLNTARDIHDVLGHSLTLIKVQANAGLAAGTERESLELIRDTAGDALADIRLLVKGLRDEGPGLAPAVTAESLPAVIERFRASGMTVTLDAPERLSVPTVTAQALNKIVAEALTNAVKHQENPVARVAVEQGPEAIVVTIASVGRTQPQPGAGTGIVGMRERARATGGTFEIEHEDNKVTVTAVLGV</sequence>
<dbReference type="EC" id="2.7.13.3" evidence="2"/>
<dbReference type="InterPro" id="IPR050482">
    <property type="entry name" value="Sensor_HK_TwoCompSys"/>
</dbReference>
<evidence type="ECO:0000256" key="1">
    <source>
        <dbReference type="ARBA" id="ARBA00000085"/>
    </source>
</evidence>
<dbReference type="RefSeq" id="WP_102724281.1">
    <property type="nucleotide sequence ID" value="NZ_PNHG01000013.1"/>
</dbReference>
<dbReference type="Proteomes" id="UP000235836">
    <property type="component" value="Unassembled WGS sequence"/>
</dbReference>
<keyword evidence="9" id="KW-0812">Transmembrane</keyword>
<dbReference type="EMBL" id="PNHG01000013">
    <property type="protein sequence ID" value="PMC63940.1"/>
    <property type="molecule type" value="Genomic_DNA"/>
</dbReference>
<keyword evidence="3" id="KW-0597">Phosphoprotein</keyword>
<evidence type="ECO:0000256" key="7">
    <source>
        <dbReference type="ARBA" id="ARBA00022840"/>
    </source>
</evidence>
<evidence type="ECO:0000256" key="9">
    <source>
        <dbReference type="SAM" id="Phobius"/>
    </source>
</evidence>
<gene>
    <name evidence="11" type="ORF">CJ203_08645</name>
</gene>
<feature type="transmembrane region" description="Helical" evidence="9">
    <location>
        <begin position="115"/>
        <end position="135"/>
    </location>
</feature>
<dbReference type="GO" id="GO:0046983">
    <property type="term" value="F:protein dimerization activity"/>
    <property type="evidence" value="ECO:0007669"/>
    <property type="project" value="InterPro"/>
</dbReference>
<protein>
    <recommendedName>
        <fullName evidence="2">histidine kinase</fullName>
        <ecNumber evidence="2">2.7.13.3</ecNumber>
    </recommendedName>
</protein>
<evidence type="ECO:0000259" key="10">
    <source>
        <dbReference type="Pfam" id="PF07730"/>
    </source>
</evidence>
<comment type="catalytic activity">
    <reaction evidence="1">
        <text>ATP + protein L-histidine = ADP + protein N-phospho-L-histidine.</text>
        <dbReference type="EC" id="2.7.13.3"/>
    </reaction>
</comment>
<comment type="caution">
    <text evidence="11">The sequence shown here is derived from an EMBL/GenBank/DDBJ whole genome shotgun (WGS) entry which is preliminary data.</text>
</comment>
<dbReference type="GO" id="GO:0005524">
    <property type="term" value="F:ATP binding"/>
    <property type="evidence" value="ECO:0007669"/>
    <property type="project" value="UniProtKB-KW"/>
</dbReference>
<keyword evidence="9" id="KW-0472">Membrane</keyword>
<evidence type="ECO:0000256" key="8">
    <source>
        <dbReference type="ARBA" id="ARBA00023012"/>
    </source>
</evidence>
<dbReference type="Gene3D" id="3.30.565.10">
    <property type="entry name" value="Histidine kinase-like ATPase, C-terminal domain"/>
    <property type="match status" value="1"/>
</dbReference>
<feature type="transmembrane region" description="Helical" evidence="9">
    <location>
        <begin position="155"/>
        <end position="174"/>
    </location>
</feature>
<keyword evidence="4" id="KW-0808">Transferase</keyword>
<dbReference type="SUPFAM" id="SSF55874">
    <property type="entry name" value="ATPase domain of HSP90 chaperone/DNA topoisomerase II/histidine kinase"/>
    <property type="match status" value="1"/>
</dbReference>
<dbReference type="Pfam" id="PF07730">
    <property type="entry name" value="HisKA_3"/>
    <property type="match status" value="1"/>
</dbReference>
<keyword evidence="9" id="KW-1133">Transmembrane helix</keyword>
<keyword evidence="7" id="KW-0067">ATP-binding</keyword>
<dbReference type="GO" id="GO:0000155">
    <property type="term" value="F:phosphorelay sensor kinase activity"/>
    <property type="evidence" value="ECO:0007669"/>
    <property type="project" value="InterPro"/>
</dbReference>
<dbReference type="Gene3D" id="1.20.5.1930">
    <property type="match status" value="1"/>
</dbReference>
<keyword evidence="8" id="KW-0902">Two-component regulatory system</keyword>
<evidence type="ECO:0000256" key="5">
    <source>
        <dbReference type="ARBA" id="ARBA00022741"/>
    </source>
</evidence>
<dbReference type="InterPro" id="IPR011712">
    <property type="entry name" value="Sig_transdc_His_kin_sub3_dim/P"/>
</dbReference>
<evidence type="ECO:0000256" key="3">
    <source>
        <dbReference type="ARBA" id="ARBA00022553"/>
    </source>
</evidence>
<feature type="domain" description="Signal transduction histidine kinase subgroup 3 dimerisation and phosphoacceptor" evidence="10">
    <location>
        <begin position="197"/>
        <end position="257"/>
    </location>
</feature>
<reference evidence="11 12" key="1">
    <citation type="submission" date="2017-09" db="EMBL/GenBank/DDBJ databases">
        <title>Bacterial strain isolated from the female urinary microbiota.</title>
        <authorList>
            <person name="Thomas-White K."/>
            <person name="Kumar N."/>
            <person name="Forster S."/>
            <person name="Putonti C."/>
            <person name="Lawley T."/>
            <person name="Wolfe A.J."/>
        </authorList>
    </citation>
    <scope>NUCLEOTIDE SEQUENCE [LARGE SCALE GENOMIC DNA]</scope>
    <source>
        <strain evidence="11 12">UMB0792</strain>
    </source>
</reference>
<dbReference type="InterPro" id="IPR036890">
    <property type="entry name" value="HATPase_C_sf"/>
</dbReference>
<proteinExistence type="predicted"/>
<evidence type="ECO:0000256" key="6">
    <source>
        <dbReference type="ARBA" id="ARBA00022777"/>
    </source>
</evidence>
<keyword evidence="6" id="KW-0418">Kinase</keyword>
<evidence type="ECO:0000313" key="12">
    <source>
        <dbReference type="Proteomes" id="UP000235836"/>
    </source>
</evidence>
<accession>A0A2N6T3M8</accession>
<dbReference type="AlphaFoldDB" id="A0A2N6T3M8"/>
<keyword evidence="5" id="KW-0547">Nucleotide-binding</keyword>
<organism evidence="11 12">
    <name type="scientific">Corynebacterium tuscaniense</name>
    <dbReference type="NCBI Taxonomy" id="302449"/>
    <lineage>
        <taxon>Bacteria</taxon>
        <taxon>Bacillati</taxon>
        <taxon>Actinomycetota</taxon>
        <taxon>Actinomycetes</taxon>
        <taxon>Mycobacteriales</taxon>
        <taxon>Corynebacteriaceae</taxon>
        <taxon>Corynebacterium</taxon>
    </lineage>
</organism>
<evidence type="ECO:0000313" key="11">
    <source>
        <dbReference type="EMBL" id="PMC63940.1"/>
    </source>
</evidence>
<keyword evidence="12" id="KW-1185">Reference proteome</keyword>
<dbReference type="CDD" id="cd16917">
    <property type="entry name" value="HATPase_UhpB-NarQ-NarX-like"/>
    <property type="match status" value="1"/>
</dbReference>
<evidence type="ECO:0000256" key="4">
    <source>
        <dbReference type="ARBA" id="ARBA00022679"/>
    </source>
</evidence>